<dbReference type="Proteomes" id="UP001056120">
    <property type="component" value="Linkage Group LG11"/>
</dbReference>
<sequence length="245" mass="28152">MKILLDEKNDENGVSTFTCGFSLRKMELLFSMLQKEEARITAWENLQGAKAEALIRKLEMKLEKKKSASMDKILSKHRAAQIKAQELRRNMSEDVSPRNSHKFRSLHRHIIAKPAFMHLIKNTRAIQFDSLSDFTKTEISRKESVLSDSTNSLITMKNITLEPGKQRISAITNHDPAGNKYYVTSKNEHNESLPNQTEELMKDVPSSNVTTEQTKTAKTTYPSHGYMMHKYNYMQCKIRDLISAI</sequence>
<protein>
    <submittedName>
        <fullName evidence="1">Uncharacterized protein</fullName>
    </submittedName>
</protein>
<gene>
    <name evidence="1" type="ORF">L1987_34882</name>
</gene>
<reference evidence="1 2" key="2">
    <citation type="journal article" date="2022" name="Mol. Ecol. Resour.">
        <title>The genomes of chicory, endive, great burdock and yacon provide insights into Asteraceae paleo-polyploidization history and plant inulin production.</title>
        <authorList>
            <person name="Fan W."/>
            <person name="Wang S."/>
            <person name="Wang H."/>
            <person name="Wang A."/>
            <person name="Jiang F."/>
            <person name="Liu H."/>
            <person name="Zhao H."/>
            <person name="Xu D."/>
            <person name="Zhang Y."/>
        </authorList>
    </citation>
    <scope>NUCLEOTIDE SEQUENCE [LARGE SCALE GENOMIC DNA]</scope>
    <source>
        <strain evidence="2">cv. Yunnan</strain>
        <tissue evidence="1">Leaves</tissue>
    </source>
</reference>
<evidence type="ECO:0000313" key="2">
    <source>
        <dbReference type="Proteomes" id="UP001056120"/>
    </source>
</evidence>
<accession>A0ACB9HUB9</accession>
<dbReference type="EMBL" id="CM042028">
    <property type="protein sequence ID" value="KAI3799583.1"/>
    <property type="molecule type" value="Genomic_DNA"/>
</dbReference>
<evidence type="ECO:0000313" key="1">
    <source>
        <dbReference type="EMBL" id="KAI3799583.1"/>
    </source>
</evidence>
<name>A0ACB9HUB9_9ASTR</name>
<organism evidence="1 2">
    <name type="scientific">Smallanthus sonchifolius</name>
    <dbReference type="NCBI Taxonomy" id="185202"/>
    <lineage>
        <taxon>Eukaryota</taxon>
        <taxon>Viridiplantae</taxon>
        <taxon>Streptophyta</taxon>
        <taxon>Embryophyta</taxon>
        <taxon>Tracheophyta</taxon>
        <taxon>Spermatophyta</taxon>
        <taxon>Magnoliopsida</taxon>
        <taxon>eudicotyledons</taxon>
        <taxon>Gunneridae</taxon>
        <taxon>Pentapetalae</taxon>
        <taxon>asterids</taxon>
        <taxon>campanulids</taxon>
        <taxon>Asterales</taxon>
        <taxon>Asteraceae</taxon>
        <taxon>Asteroideae</taxon>
        <taxon>Heliantheae alliance</taxon>
        <taxon>Millerieae</taxon>
        <taxon>Smallanthus</taxon>
    </lineage>
</organism>
<comment type="caution">
    <text evidence="1">The sequence shown here is derived from an EMBL/GenBank/DDBJ whole genome shotgun (WGS) entry which is preliminary data.</text>
</comment>
<keyword evidence="2" id="KW-1185">Reference proteome</keyword>
<proteinExistence type="predicted"/>
<reference evidence="2" key="1">
    <citation type="journal article" date="2022" name="Mol. Ecol. Resour.">
        <title>The genomes of chicory, endive, great burdock and yacon provide insights into Asteraceae palaeo-polyploidization history and plant inulin production.</title>
        <authorList>
            <person name="Fan W."/>
            <person name="Wang S."/>
            <person name="Wang H."/>
            <person name="Wang A."/>
            <person name="Jiang F."/>
            <person name="Liu H."/>
            <person name="Zhao H."/>
            <person name="Xu D."/>
            <person name="Zhang Y."/>
        </authorList>
    </citation>
    <scope>NUCLEOTIDE SEQUENCE [LARGE SCALE GENOMIC DNA]</scope>
    <source>
        <strain evidence="2">cv. Yunnan</strain>
    </source>
</reference>